<reference evidence="3 4" key="1">
    <citation type="journal article" date="2021" name="Commun. Biol.">
        <title>The genome of Shorea leprosula (Dipterocarpaceae) highlights the ecological relevance of drought in aseasonal tropical rainforests.</title>
        <authorList>
            <person name="Ng K.K.S."/>
            <person name="Kobayashi M.J."/>
            <person name="Fawcett J.A."/>
            <person name="Hatakeyama M."/>
            <person name="Paape T."/>
            <person name="Ng C.H."/>
            <person name="Ang C.C."/>
            <person name="Tnah L.H."/>
            <person name="Lee C.T."/>
            <person name="Nishiyama T."/>
            <person name="Sese J."/>
            <person name="O'Brien M.J."/>
            <person name="Copetti D."/>
            <person name="Mohd Noor M.I."/>
            <person name="Ong R.C."/>
            <person name="Putra M."/>
            <person name="Sireger I.Z."/>
            <person name="Indrioko S."/>
            <person name="Kosugi Y."/>
            <person name="Izuno A."/>
            <person name="Isagi Y."/>
            <person name="Lee S.L."/>
            <person name="Shimizu K.K."/>
        </authorList>
    </citation>
    <scope>NUCLEOTIDE SEQUENCE [LARGE SCALE GENOMIC DNA]</scope>
    <source>
        <strain evidence="3">214</strain>
    </source>
</reference>
<organism evidence="3 4">
    <name type="scientific">Rubroshorea leprosula</name>
    <dbReference type="NCBI Taxonomy" id="152421"/>
    <lineage>
        <taxon>Eukaryota</taxon>
        <taxon>Viridiplantae</taxon>
        <taxon>Streptophyta</taxon>
        <taxon>Embryophyta</taxon>
        <taxon>Tracheophyta</taxon>
        <taxon>Spermatophyta</taxon>
        <taxon>Magnoliopsida</taxon>
        <taxon>eudicotyledons</taxon>
        <taxon>Gunneridae</taxon>
        <taxon>Pentapetalae</taxon>
        <taxon>rosids</taxon>
        <taxon>malvids</taxon>
        <taxon>Malvales</taxon>
        <taxon>Dipterocarpaceae</taxon>
        <taxon>Rubroshorea</taxon>
    </lineage>
</organism>
<evidence type="ECO:0000313" key="4">
    <source>
        <dbReference type="Proteomes" id="UP001054252"/>
    </source>
</evidence>
<accession>A0AAV5LFP0</accession>
<sequence>MSSEEMLSVGGSEEVRALEYGDVDMTSESFDLERTEEGVGGSEMAGVQGEGVPVIVLEVGGRNERCYDFEADIVFEVKEYESELRTRDSLGYLRETYEISSRVLIKPVAMEERACSAPRDHWMLMYAHYLAAGCRFPIAELLMGLLLDYSIGLTQLAPNAMRCEQLQKEKDELEKKNKEMQETLDEVVPAVKQLQDEKDSLSTKLVFEERKRKISKNECNAQEKEIKKMKEAKVELKKNMELLVHNAIEKHIVEFLKSGKFDEKVNLYWLPTTILAFTDCRKKVKSQYPKVDVMSITFGEQEKGVKDNGESIGRRGCRGRGYRRGRDPATSSSGSAYNSVRRGPANSFKSGIATSSC</sequence>
<feature type="compositionally biased region" description="Basic and acidic residues" evidence="2">
    <location>
        <begin position="304"/>
        <end position="313"/>
    </location>
</feature>
<dbReference type="Proteomes" id="UP001054252">
    <property type="component" value="Unassembled WGS sequence"/>
</dbReference>
<name>A0AAV5LFP0_9ROSI</name>
<comment type="caution">
    <text evidence="3">The sequence shown here is derived from an EMBL/GenBank/DDBJ whole genome shotgun (WGS) entry which is preliminary data.</text>
</comment>
<feature type="region of interest" description="Disordered" evidence="2">
    <location>
        <begin position="304"/>
        <end position="342"/>
    </location>
</feature>
<keyword evidence="4" id="KW-1185">Reference proteome</keyword>
<keyword evidence="1" id="KW-0175">Coiled coil</keyword>
<gene>
    <name evidence="3" type="ORF">SLEP1_g43987</name>
</gene>
<proteinExistence type="predicted"/>
<protein>
    <submittedName>
        <fullName evidence="3">Uncharacterized protein</fullName>
    </submittedName>
</protein>
<evidence type="ECO:0000256" key="1">
    <source>
        <dbReference type="SAM" id="Coils"/>
    </source>
</evidence>
<dbReference type="EMBL" id="BPVZ01000113">
    <property type="protein sequence ID" value="GKV35767.1"/>
    <property type="molecule type" value="Genomic_DNA"/>
</dbReference>
<feature type="compositionally biased region" description="Polar residues" evidence="2">
    <location>
        <begin position="329"/>
        <end position="338"/>
    </location>
</feature>
<evidence type="ECO:0000313" key="3">
    <source>
        <dbReference type="EMBL" id="GKV35767.1"/>
    </source>
</evidence>
<dbReference type="AlphaFoldDB" id="A0AAV5LFP0"/>
<feature type="coiled-coil region" evidence="1">
    <location>
        <begin position="163"/>
        <end position="246"/>
    </location>
</feature>
<evidence type="ECO:0000256" key="2">
    <source>
        <dbReference type="SAM" id="MobiDB-lite"/>
    </source>
</evidence>